<evidence type="ECO:0000256" key="1">
    <source>
        <dbReference type="ARBA" id="ARBA00004123"/>
    </source>
</evidence>
<evidence type="ECO:0000313" key="8">
    <source>
        <dbReference type="EMBL" id="GMH27572.1"/>
    </source>
</evidence>
<evidence type="ECO:0000256" key="5">
    <source>
        <dbReference type="SAM" id="MobiDB-lite"/>
    </source>
</evidence>
<feature type="domain" description="Ethylene-responsive binding factor-associated repression" evidence="6">
    <location>
        <begin position="66"/>
        <end position="99"/>
    </location>
</feature>
<feature type="region of interest" description="Disordered" evidence="5">
    <location>
        <begin position="286"/>
        <end position="342"/>
    </location>
</feature>
<feature type="compositionally biased region" description="Basic and acidic residues" evidence="5">
    <location>
        <begin position="154"/>
        <end position="167"/>
    </location>
</feature>
<comment type="function">
    <text evidence="4">Acts as a negative regulator of abscisic acid (ABA) response.</text>
</comment>
<keyword evidence="3 4" id="KW-0539">Nucleus</keyword>
<feature type="region of interest" description="Disordered" evidence="5">
    <location>
        <begin position="258"/>
        <end position="277"/>
    </location>
</feature>
<dbReference type="GO" id="GO:0045892">
    <property type="term" value="P:negative regulation of DNA-templated transcription"/>
    <property type="evidence" value="ECO:0007669"/>
    <property type="project" value="TreeGrafter"/>
</dbReference>
<sequence>MDSSQLHSTSGSVDMGEANEGGSNKGGSKEIENLSLETFKPSRDLLRKFLENNPKQSHQLGRLKTEEEDIELILGLSLGGQFGVDKSHKGLIRSSSVSGALPLIGEENTAVPLPAAVPSLVRTASLPSEMDEWRKRKEIQTLRRMEAKRRRSEKQRNSKESGDEERGGQSGIGSEGSPNLNVRVKLEKERFYAWMTNKSCSSSASAFCLPNRVAAAAAAAAKKGRLSGGNDVGAEGKRGCFGSLHGLLAQRGYGDSHGASFSGASELESKQLQGSGAEGRFPAITHSLQHRGSPEATGATVDSGSRETESSSKQKQLETADGGSKRREIGTNSMEDMPAVFTIGDGPNGRKVDGILYKYGKGEEVRIMCVCHGKFFSPAEFIKHAGGRDVEHPLRHIVVNPSSSPLQWLSY</sequence>
<proteinExistence type="inferred from homology"/>
<evidence type="ECO:0000256" key="2">
    <source>
        <dbReference type="ARBA" id="ARBA00006081"/>
    </source>
</evidence>
<dbReference type="InterPro" id="IPR012463">
    <property type="entry name" value="Ninja_motif"/>
</dbReference>
<dbReference type="PANTHER" id="PTHR31413">
    <property type="entry name" value="AFP HOMOLOG 2"/>
    <property type="match status" value="1"/>
</dbReference>
<evidence type="ECO:0000256" key="3">
    <source>
        <dbReference type="ARBA" id="ARBA00023242"/>
    </source>
</evidence>
<protein>
    <recommendedName>
        <fullName evidence="4">Ninja-family protein</fullName>
    </recommendedName>
    <alternativeName>
        <fullName evidence="4">ABI-binding protein</fullName>
    </alternativeName>
</protein>
<dbReference type="AlphaFoldDB" id="A0AAD3TFC0"/>
<keyword evidence="9" id="KW-1185">Reference proteome</keyword>
<comment type="subcellular location">
    <subcellularLocation>
        <location evidence="1 4">Nucleus</location>
    </subcellularLocation>
</comment>
<dbReference type="GO" id="GO:0009737">
    <property type="term" value="P:response to abscisic acid"/>
    <property type="evidence" value="ECO:0007669"/>
    <property type="project" value="TreeGrafter"/>
</dbReference>
<feature type="compositionally biased region" description="Polar residues" evidence="5">
    <location>
        <begin position="1"/>
        <end position="12"/>
    </location>
</feature>
<dbReference type="InterPro" id="IPR032310">
    <property type="entry name" value="NLS_NINJA_AFP-like"/>
</dbReference>
<feature type="domain" description="Tify" evidence="7">
    <location>
        <begin position="366"/>
        <end position="409"/>
    </location>
</feature>
<comment type="similarity">
    <text evidence="2 4">Belongs to the Ninja family.</text>
</comment>
<evidence type="ECO:0000259" key="7">
    <source>
        <dbReference type="Pfam" id="PF16135"/>
    </source>
</evidence>
<dbReference type="GO" id="GO:0007165">
    <property type="term" value="P:signal transduction"/>
    <property type="evidence" value="ECO:0007669"/>
    <property type="project" value="InterPro"/>
</dbReference>
<dbReference type="InterPro" id="IPR032308">
    <property type="entry name" value="TDBD"/>
</dbReference>
<dbReference type="GO" id="GO:0005634">
    <property type="term" value="C:nucleus"/>
    <property type="evidence" value="ECO:0007669"/>
    <property type="project" value="UniProtKB-SubCell"/>
</dbReference>
<evidence type="ECO:0000313" key="9">
    <source>
        <dbReference type="Proteomes" id="UP001279734"/>
    </source>
</evidence>
<evidence type="ECO:0000259" key="6">
    <source>
        <dbReference type="Pfam" id="PF07897"/>
    </source>
</evidence>
<dbReference type="Pfam" id="PF16135">
    <property type="entry name" value="TDBD"/>
    <property type="match status" value="1"/>
</dbReference>
<accession>A0AAD3TFC0</accession>
<evidence type="ECO:0000256" key="4">
    <source>
        <dbReference type="RuleBase" id="RU369029"/>
    </source>
</evidence>
<dbReference type="InterPro" id="IPR031307">
    <property type="entry name" value="Ninja_fam"/>
</dbReference>
<dbReference type="Pfam" id="PF07897">
    <property type="entry name" value="EAR"/>
    <property type="match status" value="1"/>
</dbReference>
<reference evidence="8" key="1">
    <citation type="submission" date="2023-05" db="EMBL/GenBank/DDBJ databases">
        <title>Nepenthes gracilis genome sequencing.</title>
        <authorList>
            <person name="Fukushima K."/>
        </authorList>
    </citation>
    <scope>NUCLEOTIDE SEQUENCE</scope>
    <source>
        <strain evidence="8">SING2019-196</strain>
    </source>
</reference>
<feature type="compositionally biased region" description="Basic and acidic residues" evidence="5">
    <location>
        <begin position="304"/>
        <end position="329"/>
    </location>
</feature>
<dbReference type="PANTHER" id="PTHR31413:SF46">
    <property type="entry name" value="NINJA-FAMILY PROTEIN AFP1"/>
    <property type="match status" value="1"/>
</dbReference>
<comment type="caution">
    <text evidence="8">The sequence shown here is derived from an EMBL/GenBank/DDBJ whole genome shotgun (WGS) entry which is preliminary data.</text>
</comment>
<feature type="region of interest" description="Disordered" evidence="5">
    <location>
        <begin position="1"/>
        <end position="33"/>
    </location>
</feature>
<gene>
    <name evidence="8" type="ORF">Nepgr_029415</name>
</gene>
<dbReference type="Pfam" id="PF16136">
    <property type="entry name" value="NLS_NINJA_AFP"/>
    <property type="match status" value="1"/>
</dbReference>
<dbReference type="Proteomes" id="UP001279734">
    <property type="component" value="Unassembled WGS sequence"/>
</dbReference>
<organism evidence="8 9">
    <name type="scientific">Nepenthes gracilis</name>
    <name type="common">Slender pitcher plant</name>
    <dbReference type="NCBI Taxonomy" id="150966"/>
    <lineage>
        <taxon>Eukaryota</taxon>
        <taxon>Viridiplantae</taxon>
        <taxon>Streptophyta</taxon>
        <taxon>Embryophyta</taxon>
        <taxon>Tracheophyta</taxon>
        <taxon>Spermatophyta</taxon>
        <taxon>Magnoliopsida</taxon>
        <taxon>eudicotyledons</taxon>
        <taxon>Gunneridae</taxon>
        <taxon>Pentapetalae</taxon>
        <taxon>Caryophyllales</taxon>
        <taxon>Nepenthaceae</taxon>
        <taxon>Nepenthes</taxon>
    </lineage>
</organism>
<dbReference type="EMBL" id="BSYO01000033">
    <property type="protein sequence ID" value="GMH27572.1"/>
    <property type="molecule type" value="Genomic_DNA"/>
</dbReference>
<name>A0AAD3TFC0_NEPGR</name>
<feature type="region of interest" description="Disordered" evidence="5">
    <location>
        <begin position="139"/>
        <end position="180"/>
    </location>
</feature>